<dbReference type="InterPro" id="IPR006311">
    <property type="entry name" value="TAT_signal"/>
</dbReference>
<name>A0A4P6Q416_9ACTN</name>
<feature type="region of interest" description="Disordered" evidence="2">
    <location>
        <begin position="1"/>
        <end position="23"/>
    </location>
</feature>
<dbReference type="Pfam" id="PF03401">
    <property type="entry name" value="TctC"/>
    <property type="match status" value="1"/>
</dbReference>
<evidence type="ECO:0000313" key="3">
    <source>
        <dbReference type="EMBL" id="QBI54980.1"/>
    </source>
</evidence>
<accession>A0A4P6Q416</accession>
<gene>
    <name evidence="3" type="ORF">EKD16_16040</name>
</gene>
<dbReference type="EMBL" id="CP036455">
    <property type="protein sequence ID" value="QBI54980.1"/>
    <property type="molecule type" value="Genomic_DNA"/>
</dbReference>
<comment type="similarity">
    <text evidence="1">Belongs to the UPF0065 (bug) family.</text>
</comment>
<dbReference type="PIRSF" id="PIRSF017082">
    <property type="entry name" value="YflP"/>
    <property type="match status" value="1"/>
</dbReference>
<evidence type="ECO:0000313" key="4">
    <source>
        <dbReference type="Proteomes" id="UP000292235"/>
    </source>
</evidence>
<dbReference type="InterPro" id="IPR042100">
    <property type="entry name" value="Bug_dom1"/>
</dbReference>
<dbReference type="PANTHER" id="PTHR42928">
    <property type="entry name" value="TRICARBOXYLATE-BINDING PROTEIN"/>
    <property type="match status" value="1"/>
</dbReference>
<evidence type="ECO:0000256" key="2">
    <source>
        <dbReference type="SAM" id="MobiDB-lite"/>
    </source>
</evidence>
<proteinExistence type="inferred from homology"/>
<dbReference type="InterPro" id="IPR005064">
    <property type="entry name" value="BUG"/>
</dbReference>
<dbReference type="Gene3D" id="3.40.190.150">
    <property type="entry name" value="Bordetella uptake gene, domain 1"/>
    <property type="match status" value="1"/>
</dbReference>
<reference evidence="3 4" key="1">
    <citation type="submission" date="2019-02" db="EMBL/GenBank/DDBJ databases">
        <authorList>
            <person name="Khodamoradi S."/>
            <person name="Hahnke R.L."/>
            <person name="Kaempfer P."/>
            <person name="Schumann P."/>
            <person name="Rohde M."/>
            <person name="Steinert M."/>
            <person name="Luzhetskyy A."/>
            <person name="Wink J."/>
            <person name="Ruckert C."/>
        </authorList>
    </citation>
    <scope>NUCLEOTIDE SEQUENCE [LARGE SCALE GENOMIC DNA]</scope>
    <source>
        <strain evidence="3 4">M2</strain>
    </source>
</reference>
<sequence>MPNSKEARFGVPEKPTPPPRPPAIDRRNFLRAGGLGLAGAAAGGLLSGCGAASGGGGGYPQRPIQVVIAYAAGGGTDVGARILQPFLEERLGGEIQIVNRPGGGGWAGWNEIVRADPDGYTLGFVNSPNFMTGYLDPRLGREEVGPDSFTYIANQVTDYGAIAIHPEDERFGDIGELMAHAKDNELIVTSTGVGSDDHYASLRLSDRYRTRFSVLHNEGSADGISDLLGRNVDVVFANVGELTSHHESGEVKVVAVMKNSPERSEYLPDVPTLAEAGFPGVESWSSRGIAGPAGLDPGLVDTLSTACRKAITDPEHTAELGKQGLEVDYRAPEAYRKMIAQDDETTRRIGRKYIWGPQVSV</sequence>
<keyword evidence="3" id="KW-0675">Receptor</keyword>
<dbReference type="PANTHER" id="PTHR42928:SF5">
    <property type="entry name" value="BLR1237 PROTEIN"/>
    <property type="match status" value="1"/>
</dbReference>
<dbReference type="Gene3D" id="3.40.190.10">
    <property type="entry name" value="Periplasmic binding protein-like II"/>
    <property type="match status" value="1"/>
</dbReference>
<dbReference type="AlphaFoldDB" id="A0A4P6Q416"/>
<evidence type="ECO:0000256" key="1">
    <source>
        <dbReference type="ARBA" id="ARBA00006987"/>
    </source>
</evidence>
<dbReference type="Proteomes" id="UP000292235">
    <property type="component" value="Chromosome"/>
</dbReference>
<dbReference type="KEGG" id="strr:EKD16_16040"/>
<dbReference type="CDD" id="cd07012">
    <property type="entry name" value="PBP2_Bug_TTT"/>
    <property type="match status" value="1"/>
</dbReference>
<dbReference type="PROSITE" id="PS51318">
    <property type="entry name" value="TAT"/>
    <property type="match status" value="1"/>
</dbReference>
<keyword evidence="4" id="KW-1185">Reference proteome</keyword>
<organism evidence="3 4">
    <name type="scientific">Streptomonospora litoralis</name>
    <dbReference type="NCBI Taxonomy" id="2498135"/>
    <lineage>
        <taxon>Bacteria</taxon>
        <taxon>Bacillati</taxon>
        <taxon>Actinomycetota</taxon>
        <taxon>Actinomycetes</taxon>
        <taxon>Streptosporangiales</taxon>
        <taxon>Nocardiopsidaceae</taxon>
        <taxon>Streptomonospora</taxon>
    </lineage>
</organism>
<protein>
    <submittedName>
        <fullName evidence="3">Tripartite tricarboxylate transporter family receptor</fullName>
    </submittedName>
</protein>